<sequence>MHFLIKFSEEILIIIQHWIRILSIKLGWIHDFDKLVAKYVRFFYFSFADKQIFIDFIIYYHYLTQATVFIIDSFCSTSKLLKTFIGHSSYVWSIDYSKLDYGQFICSGSDDGTVRVWDTKNNKHIKLFGGHSNQFYCVKFSTYYNHHRNVICSSSYDKTIRFWDIKDNQQQICNGHTDCIGGIEFSPFNGGRYLCSGSFDKTIRLWDIEEFKSLKFSMVMKIAFGVWIFHHCKVITKMIIKVIILVLLVAMDILFALDHGIQPFVYGILKQPSNPLYSKDMIIIVRLWDIRSGQQIQAFNGHTDDVNAVEYSPFVVANIDVGCSNVICSGSRDNTIRFWDIRTNKNKLYLINGDKKEDCGILCLKFLQLNKKKNAIMIMIIVLIYVMDEQKVYRTYIVMKLDKTRPKQKYNNIKQNILFLIGNSIEVLPFWTLVLIQYVLKEAIKCSRI</sequence>
<feature type="repeat" description="WD" evidence="3">
    <location>
        <begin position="128"/>
        <end position="173"/>
    </location>
</feature>
<keyword evidence="2" id="KW-0677">Repeat</keyword>
<dbReference type="Proteomes" id="UP000023152">
    <property type="component" value="Unassembled WGS sequence"/>
</dbReference>
<keyword evidence="1 3" id="KW-0853">WD repeat</keyword>
<accession>X6M1D4</accession>
<feature type="repeat" description="WD" evidence="3">
    <location>
        <begin position="173"/>
        <end position="216"/>
    </location>
</feature>
<evidence type="ECO:0000313" key="5">
    <source>
        <dbReference type="EMBL" id="ETO06800.1"/>
    </source>
</evidence>
<feature type="repeat" description="WD" evidence="3">
    <location>
        <begin position="84"/>
        <end position="127"/>
    </location>
</feature>
<dbReference type="CDD" id="cd00200">
    <property type="entry name" value="WD40"/>
    <property type="match status" value="1"/>
</dbReference>
<dbReference type="InterPro" id="IPR019775">
    <property type="entry name" value="WD40_repeat_CS"/>
</dbReference>
<dbReference type="Gene3D" id="2.130.10.10">
    <property type="entry name" value="YVTN repeat-like/Quinoprotein amine dehydrogenase"/>
    <property type="match status" value="3"/>
</dbReference>
<evidence type="ECO:0000256" key="1">
    <source>
        <dbReference type="ARBA" id="ARBA00022574"/>
    </source>
</evidence>
<dbReference type="PROSITE" id="PS50082">
    <property type="entry name" value="WD_REPEATS_2"/>
    <property type="match status" value="4"/>
</dbReference>
<evidence type="ECO:0000256" key="4">
    <source>
        <dbReference type="SAM" id="Phobius"/>
    </source>
</evidence>
<dbReference type="PANTHER" id="PTHR22847">
    <property type="entry name" value="WD40 REPEAT PROTEIN"/>
    <property type="match status" value="1"/>
</dbReference>
<dbReference type="PANTHER" id="PTHR22847:SF637">
    <property type="entry name" value="WD REPEAT DOMAIN 5B"/>
    <property type="match status" value="1"/>
</dbReference>
<dbReference type="GO" id="GO:1990234">
    <property type="term" value="C:transferase complex"/>
    <property type="evidence" value="ECO:0007669"/>
    <property type="project" value="UniProtKB-ARBA"/>
</dbReference>
<dbReference type="Pfam" id="PF00400">
    <property type="entry name" value="WD40"/>
    <property type="match status" value="4"/>
</dbReference>
<feature type="transmembrane region" description="Helical" evidence="4">
    <location>
        <begin position="375"/>
        <end position="397"/>
    </location>
</feature>
<protein>
    <submittedName>
        <fullName evidence="5">WD-40 repeat protein</fullName>
    </submittedName>
</protein>
<dbReference type="EMBL" id="ASPP01026783">
    <property type="protein sequence ID" value="ETO06800.1"/>
    <property type="molecule type" value="Genomic_DNA"/>
</dbReference>
<keyword evidence="6" id="KW-1185">Reference proteome</keyword>
<dbReference type="SUPFAM" id="SSF50978">
    <property type="entry name" value="WD40 repeat-like"/>
    <property type="match status" value="1"/>
</dbReference>
<feature type="repeat" description="WD" evidence="3">
    <location>
        <begin position="299"/>
        <end position="349"/>
    </location>
</feature>
<evidence type="ECO:0000256" key="2">
    <source>
        <dbReference type="ARBA" id="ARBA00022737"/>
    </source>
</evidence>
<dbReference type="InterPro" id="IPR036322">
    <property type="entry name" value="WD40_repeat_dom_sf"/>
</dbReference>
<dbReference type="InterPro" id="IPR001680">
    <property type="entry name" value="WD40_rpt"/>
</dbReference>
<gene>
    <name evidence="5" type="ORF">RFI_30591</name>
</gene>
<comment type="caution">
    <text evidence="5">The sequence shown here is derived from an EMBL/GenBank/DDBJ whole genome shotgun (WGS) entry which is preliminary data.</text>
</comment>
<keyword evidence="4" id="KW-0472">Membrane</keyword>
<organism evidence="5 6">
    <name type="scientific">Reticulomyxa filosa</name>
    <dbReference type="NCBI Taxonomy" id="46433"/>
    <lineage>
        <taxon>Eukaryota</taxon>
        <taxon>Sar</taxon>
        <taxon>Rhizaria</taxon>
        <taxon>Retaria</taxon>
        <taxon>Foraminifera</taxon>
        <taxon>Monothalamids</taxon>
        <taxon>Reticulomyxidae</taxon>
        <taxon>Reticulomyxa</taxon>
    </lineage>
</organism>
<feature type="transmembrane region" description="Helical" evidence="4">
    <location>
        <begin position="417"/>
        <end position="440"/>
    </location>
</feature>
<dbReference type="PROSITE" id="PS00678">
    <property type="entry name" value="WD_REPEATS_1"/>
    <property type="match status" value="4"/>
</dbReference>
<reference evidence="5 6" key="1">
    <citation type="journal article" date="2013" name="Curr. Biol.">
        <title>The Genome of the Foraminiferan Reticulomyxa filosa.</title>
        <authorList>
            <person name="Glockner G."/>
            <person name="Hulsmann N."/>
            <person name="Schleicher M."/>
            <person name="Noegel A.A."/>
            <person name="Eichinger L."/>
            <person name="Gallinger C."/>
            <person name="Pawlowski J."/>
            <person name="Sierra R."/>
            <person name="Euteneuer U."/>
            <person name="Pillet L."/>
            <person name="Moustafa A."/>
            <person name="Platzer M."/>
            <person name="Groth M."/>
            <person name="Szafranski K."/>
            <person name="Schliwa M."/>
        </authorList>
    </citation>
    <scope>NUCLEOTIDE SEQUENCE [LARGE SCALE GENOMIC DNA]</scope>
</reference>
<keyword evidence="4" id="KW-1133">Transmembrane helix</keyword>
<name>X6M1D4_RETFI</name>
<feature type="transmembrane region" description="Helical" evidence="4">
    <location>
        <begin position="238"/>
        <end position="257"/>
    </location>
</feature>
<proteinExistence type="predicted"/>
<dbReference type="PROSITE" id="PS50294">
    <property type="entry name" value="WD_REPEATS_REGION"/>
    <property type="match status" value="4"/>
</dbReference>
<dbReference type="PRINTS" id="PR00320">
    <property type="entry name" value="GPROTEINBRPT"/>
</dbReference>
<dbReference type="InterPro" id="IPR015943">
    <property type="entry name" value="WD40/YVTN_repeat-like_dom_sf"/>
</dbReference>
<dbReference type="AlphaFoldDB" id="X6M1D4"/>
<dbReference type="SMART" id="SM00320">
    <property type="entry name" value="WD40"/>
    <property type="match status" value="4"/>
</dbReference>
<keyword evidence="4" id="KW-0812">Transmembrane</keyword>
<evidence type="ECO:0000256" key="3">
    <source>
        <dbReference type="PROSITE-ProRule" id="PRU00221"/>
    </source>
</evidence>
<evidence type="ECO:0000313" key="6">
    <source>
        <dbReference type="Proteomes" id="UP000023152"/>
    </source>
</evidence>
<dbReference type="InterPro" id="IPR020472">
    <property type="entry name" value="WD40_PAC1"/>
</dbReference>